<feature type="transmembrane region" description="Helical" evidence="5">
    <location>
        <begin position="458"/>
        <end position="479"/>
    </location>
</feature>
<evidence type="ECO:0000256" key="5">
    <source>
        <dbReference type="SAM" id="Phobius"/>
    </source>
</evidence>
<dbReference type="Gene3D" id="1.20.1250.20">
    <property type="entry name" value="MFS general substrate transporter like domains"/>
    <property type="match status" value="1"/>
</dbReference>
<evidence type="ECO:0000256" key="1">
    <source>
        <dbReference type="ARBA" id="ARBA00004141"/>
    </source>
</evidence>
<feature type="transmembrane region" description="Helical" evidence="5">
    <location>
        <begin position="519"/>
        <end position="540"/>
    </location>
</feature>
<feature type="domain" description="Major facilitator superfamily (MFS) profile" evidence="7">
    <location>
        <begin position="178"/>
        <end position="638"/>
    </location>
</feature>
<evidence type="ECO:0000256" key="2">
    <source>
        <dbReference type="ARBA" id="ARBA00022692"/>
    </source>
</evidence>
<evidence type="ECO:0000256" key="4">
    <source>
        <dbReference type="ARBA" id="ARBA00023136"/>
    </source>
</evidence>
<feature type="non-terminal residue" evidence="9">
    <location>
        <position position="680"/>
    </location>
</feature>
<accession>A0ABM1AEW2</accession>
<dbReference type="Pfam" id="PF00083">
    <property type="entry name" value="Sugar_tr"/>
    <property type="match status" value="1"/>
</dbReference>
<dbReference type="InterPro" id="IPR005828">
    <property type="entry name" value="MFS_sugar_transport-like"/>
</dbReference>
<dbReference type="GeneID" id="101859075"/>
<keyword evidence="2 5" id="KW-0812">Transmembrane</keyword>
<feature type="transmembrane region" description="Helical" evidence="5">
    <location>
        <begin position="295"/>
        <end position="318"/>
    </location>
</feature>
<dbReference type="InterPro" id="IPR020846">
    <property type="entry name" value="MFS_dom"/>
</dbReference>
<feature type="transmembrane region" description="Helical" evidence="5">
    <location>
        <begin position="611"/>
        <end position="632"/>
    </location>
</feature>
<keyword evidence="6" id="KW-0732">Signal</keyword>
<keyword evidence="3 5" id="KW-1133">Transmembrane helix</keyword>
<comment type="subcellular location">
    <subcellularLocation>
        <location evidence="1">Membrane</location>
        <topology evidence="1">Multi-pass membrane protein</topology>
    </subcellularLocation>
</comment>
<feature type="transmembrane region" description="Helical" evidence="5">
    <location>
        <begin position="270"/>
        <end position="289"/>
    </location>
</feature>
<dbReference type="Proteomes" id="UP000694888">
    <property type="component" value="Unplaced"/>
</dbReference>
<gene>
    <name evidence="9" type="primary">LOC101859075</name>
</gene>
<evidence type="ECO:0000313" key="8">
    <source>
        <dbReference type="Proteomes" id="UP000694888"/>
    </source>
</evidence>
<protein>
    <submittedName>
        <fullName evidence="9">Solute carrier family 22 member 8</fullName>
    </submittedName>
</protein>
<feature type="transmembrane region" description="Helical" evidence="5">
    <location>
        <begin position="585"/>
        <end position="605"/>
    </location>
</feature>
<evidence type="ECO:0000256" key="3">
    <source>
        <dbReference type="ARBA" id="ARBA00022989"/>
    </source>
</evidence>
<reference evidence="9" key="1">
    <citation type="submission" date="2025-08" db="UniProtKB">
        <authorList>
            <consortium name="RefSeq"/>
        </authorList>
    </citation>
    <scope>IDENTIFICATION</scope>
</reference>
<proteinExistence type="predicted"/>
<evidence type="ECO:0000256" key="6">
    <source>
        <dbReference type="SAM" id="SignalP"/>
    </source>
</evidence>
<feature type="transmembrane region" description="Helical" evidence="5">
    <location>
        <begin position="330"/>
        <end position="351"/>
    </location>
</feature>
<sequence>MSNSQHSSRIDTALVCALLNLTSLQAGLAVPRPSQTSEVIDRWSFHDRRDRTMPRIAEQSVDKILVALGPTGRYQLLQMIVSLLGSIPGGLQLLGNVFICDPAPHHCAPAPTANQTAYIQSLSGADNSSNVVYGQCNITVWSGNASVGDYSCLFGVDYELDRDMSAISQFDLVCDRKPLASLAQSLVIVGQGVGAMLTTPISDRLGRKVVLVFANVGLLTEIRLVSISAQFDLVCDRKPLASLAQSLVIVGQGVGAMLTTPISDRLGRKVVLVFANVGLLTSGLCIAFAPNYVVFTIFKFIVGAFQQAAITTGVTFTLELYPIRDRRLSAVAAGSMWASGVMILPLISFLLRDYNWRITQATYSATSLLVLLQIWYLDESLRWLMANGKTQNIDNIIRRAARVNGKNLDDILQVYHQCNALASEEPLTTETSNGDEADSKPKAVQKMSFLDLFRFKRLFINALIMWFAWFVTALGFFVLYLTATSLAGDPYLNFFLIACMELPSGVIFYLCLNRWGRKWTTAFLFFLLSLGLVLAGVFRYMGASHLYENLTLASSLIAMIGATGSFDAVFHYTPEMFPTNIRNQALGVSSFIGRVGGMLAPFIGILADLAIWAPGVLIGSMACLVCILLSALPETKGRELPQTLDDLHGWYSKAYSHAVTVPVEERANGREKMKVKKTDE</sequence>
<feature type="signal peptide" evidence="6">
    <location>
        <begin position="1"/>
        <end position="29"/>
    </location>
</feature>
<dbReference type="PROSITE" id="PS50850">
    <property type="entry name" value="MFS"/>
    <property type="match status" value="1"/>
</dbReference>
<feature type="transmembrane region" description="Helical" evidence="5">
    <location>
        <begin position="552"/>
        <end position="573"/>
    </location>
</feature>
<dbReference type="InterPro" id="IPR036259">
    <property type="entry name" value="MFS_trans_sf"/>
</dbReference>
<evidence type="ECO:0000313" key="9">
    <source>
        <dbReference type="RefSeq" id="XP_012946352.1"/>
    </source>
</evidence>
<keyword evidence="8" id="KW-1185">Reference proteome</keyword>
<feature type="chain" id="PRO_5045670156" evidence="6">
    <location>
        <begin position="30"/>
        <end position="680"/>
    </location>
</feature>
<keyword evidence="4 5" id="KW-0472">Membrane</keyword>
<organism evidence="8 9">
    <name type="scientific">Aplysia californica</name>
    <name type="common">California sea hare</name>
    <dbReference type="NCBI Taxonomy" id="6500"/>
    <lineage>
        <taxon>Eukaryota</taxon>
        <taxon>Metazoa</taxon>
        <taxon>Spiralia</taxon>
        <taxon>Lophotrochozoa</taxon>
        <taxon>Mollusca</taxon>
        <taxon>Gastropoda</taxon>
        <taxon>Heterobranchia</taxon>
        <taxon>Euthyneura</taxon>
        <taxon>Tectipleura</taxon>
        <taxon>Aplysiida</taxon>
        <taxon>Aplysioidea</taxon>
        <taxon>Aplysiidae</taxon>
        <taxon>Aplysia</taxon>
    </lineage>
</organism>
<feature type="transmembrane region" description="Helical" evidence="5">
    <location>
        <begin position="240"/>
        <end position="258"/>
    </location>
</feature>
<feature type="transmembrane region" description="Helical" evidence="5">
    <location>
        <begin position="491"/>
        <end position="512"/>
    </location>
</feature>
<dbReference type="SUPFAM" id="SSF103473">
    <property type="entry name" value="MFS general substrate transporter"/>
    <property type="match status" value="1"/>
</dbReference>
<evidence type="ECO:0000259" key="7">
    <source>
        <dbReference type="PROSITE" id="PS50850"/>
    </source>
</evidence>
<dbReference type="PANTHER" id="PTHR24064">
    <property type="entry name" value="SOLUTE CARRIER FAMILY 22 MEMBER"/>
    <property type="match status" value="1"/>
</dbReference>
<name>A0ABM1AEW2_APLCA</name>
<dbReference type="RefSeq" id="XP_012946352.1">
    <property type="nucleotide sequence ID" value="XM_013090898.1"/>
</dbReference>